<name>A0A1R3H1J6_9ROSI</name>
<comment type="caution">
    <text evidence="1">The sequence shown here is derived from an EMBL/GenBank/DDBJ whole genome shotgun (WGS) entry which is preliminary data.</text>
</comment>
<evidence type="ECO:0000313" key="1">
    <source>
        <dbReference type="EMBL" id="OMO64120.1"/>
    </source>
</evidence>
<organism evidence="1 2">
    <name type="scientific">Corchorus olitorius</name>
    <dbReference type="NCBI Taxonomy" id="93759"/>
    <lineage>
        <taxon>Eukaryota</taxon>
        <taxon>Viridiplantae</taxon>
        <taxon>Streptophyta</taxon>
        <taxon>Embryophyta</taxon>
        <taxon>Tracheophyta</taxon>
        <taxon>Spermatophyta</taxon>
        <taxon>Magnoliopsida</taxon>
        <taxon>eudicotyledons</taxon>
        <taxon>Gunneridae</taxon>
        <taxon>Pentapetalae</taxon>
        <taxon>rosids</taxon>
        <taxon>malvids</taxon>
        <taxon>Malvales</taxon>
        <taxon>Malvaceae</taxon>
        <taxon>Grewioideae</taxon>
        <taxon>Apeibeae</taxon>
        <taxon>Corchorus</taxon>
    </lineage>
</organism>
<reference evidence="2" key="1">
    <citation type="submission" date="2013-09" db="EMBL/GenBank/DDBJ databases">
        <title>Corchorus olitorius genome sequencing.</title>
        <authorList>
            <person name="Alam M."/>
            <person name="Haque M.S."/>
            <person name="Islam M.S."/>
            <person name="Emdad E.M."/>
            <person name="Islam M.M."/>
            <person name="Ahmed B."/>
            <person name="Halim A."/>
            <person name="Hossen Q.M.M."/>
            <person name="Hossain M.Z."/>
            <person name="Ahmed R."/>
            <person name="Khan M.M."/>
            <person name="Islam R."/>
            <person name="Rashid M.M."/>
            <person name="Khan S.A."/>
            <person name="Rahman M.S."/>
            <person name="Alam M."/>
            <person name="Yahiya A.S."/>
            <person name="Khan M.S."/>
            <person name="Azam M.S."/>
            <person name="Haque T."/>
            <person name="Lashkar M.Z.H."/>
            <person name="Akhand A.I."/>
            <person name="Morshed G."/>
            <person name="Roy S."/>
            <person name="Uddin K.S."/>
            <person name="Rabeya T."/>
            <person name="Hossain A.S."/>
            <person name="Chowdhury A."/>
            <person name="Snigdha A.R."/>
            <person name="Mortoza M.S."/>
            <person name="Matin S.A."/>
            <person name="Hoque S.M.E."/>
            <person name="Islam M.K."/>
            <person name="Roy D.K."/>
            <person name="Haider R."/>
            <person name="Moosa M.M."/>
            <person name="Elias S.M."/>
            <person name="Hasan A.M."/>
            <person name="Jahan S."/>
            <person name="Shafiuddin M."/>
            <person name="Mahmood N."/>
            <person name="Shommy N.S."/>
        </authorList>
    </citation>
    <scope>NUCLEOTIDE SEQUENCE [LARGE SCALE GENOMIC DNA]</scope>
    <source>
        <strain evidence="2">cv. O-4</strain>
    </source>
</reference>
<keyword evidence="2" id="KW-1185">Reference proteome</keyword>
<gene>
    <name evidence="1" type="ORF">COLO4_32109</name>
</gene>
<protein>
    <submittedName>
        <fullName evidence="1">Uncharacterized protein</fullName>
    </submittedName>
</protein>
<proteinExistence type="predicted"/>
<evidence type="ECO:0000313" key="2">
    <source>
        <dbReference type="Proteomes" id="UP000187203"/>
    </source>
</evidence>
<dbReference type="Proteomes" id="UP000187203">
    <property type="component" value="Unassembled WGS sequence"/>
</dbReference>
<sequence>MLVFRKVNPKALDLAGTETPSAVLDLFVPPLNHSDFKIFLKEKAKLKPENGVGRFKPR</sequence>
<dbReference type="EMBL" id="AWUE01021012">
    <property type="protein sequence ID" value="OMO64120.1"/>
    <property type="molecule type" value="Genomic_DNA"/>
</dbReference>
<accession>A0A1R3H1J6</accession>
<dbReference type="AlphaFoldDB" id="A0A1R3H1J6"/>